<keyword evidence="3 4" id="KW-0663">Pyridoxal phosphate</keyword>
<dbReference type="GO" id="GO:0030170">
    <property type="term" value="F:pyridoxal phosphate binding"/>
    <property type="evidence" value="ECO:0007669"/>
    <property type="project" value="UniProtKB-UniRule"/>
</dbReference>
<evidence type="ECO:0000256" key="4">
    <source>
        <dbReference type="HAMAP-Rule" id="MF_01970"/>
    </source>
</evidence>
<comment type="subunit">
    <text evidence="4 6">Homodimer.</text>
</comment>
<dbReference type="NCBIfam" id="TIGR01814">
    <property type="entry name" value="kynureninase"/>
    <property type="match status" value="1"/>
</dbReference>
<dbReference type="GO" id="GO:0097053">
    <property type="term" value="P:L-kynurenine catabolic process"/>
    <property type="evidence" value="ECO:0007669"/>
    <property type="project" value="UniProtKB-UniRule"/>
</dbReference>
<dbReference type="EMBL" id="BMHA01000006">
    <property type="protein sequence ID" value="GGI06248.1"/>
    <property type="molecule type" value="Genomic_DNA"/>
</dbReference>
<feature type="binding site" evidence="4">
    <location>
        <position position="165"/>
    </location>
    <ligand>
        <name>pyridoxal 5'-phosphate</name>
        <dbReference type="ChEBI" id="CHEBI:597326"/>
    </ligand>
</feature>
<dbReference type="InterPro" id="IPR015421">
    <property type="entry name" value="PyrdxlP-dep_Trfase_major"/>
</dbReference>
<feature type="binding site" evidence="4">
    <location>
        <position position="219"/>
    </location>
    <ligand>
        <name>pyridoxal 5'-phosphate</name>
        <dbReference type="ChEBI" id="CHEBI:597326"/>
    </ligand>
</feature>
<dbReference type="HAMAP" id="MF_01970">
    <property type="entry name" value="Kynureninase"/>
    <property type="match status" value="1"/>
</dbReference>
<feature type="binding site" evidence="4">
    <location>
        <begin position="124"/>
        <end position="127"/>
    </location>
    <ligand>
        <name>pyridoxal 5'-phosphate</name>
        <dbReference type="ChEBI" id="CHEBI:597326"/>
    </ligand>
</feature>
<comment type="pathway">
    <text evidence="4 6">Amino-acid degradation; L-kynurenine degradation; L-alanine and anthranilate from L-kynurenine: step 1/1.</text>
</comment>
<comment type="catalytic activity">
    <reaction evidence="6">
        <text>3-hydroxy-L-kynurenine + H2O = 3-hydroxyanthranilate + L-alanine + H(+)</text>
        <dbReference type="Rhea" id="RHEA:25143"/>
        <dbReference type="ChEBI" id="CHEBI:15377"/>
        <dbReference type="ChEBI" id="CHEBI:15378"/>
        <dbReference type="ChEBI" id="CHEBI:36559"/>
        <dbReference type="ChEBI" id="CHEBI:57972"/>
        <dbReference type="ChEBI" id="CHEBI:58125"/>
        <dbReference type="EC" id="3.7.1.3"/>
    </reaction>
</comment>
<comment type="function">
    <text evidence="4 6">Catalyzes the cleavage of L-kynurenine (L-Kyn) and L-3-hydroxykynurenine (L-3OHKyn) into anthranilic acid (AA) and 3-hydroxyanthranilic acid (3-OHAA), respectively.</text>
</comment>
<gene>
    <name evidence="4 7" type="primary">kynU</name>
    <name evidence="7" type="ORF">GCM10011354_18140</name>
</gene>
<dbReference type="RefSeq" id="WP_130650613.1">
    <property type="nucleotide sequence ID" value="NZ_BMHA01000006.1"/>
</dbReference>
<accession>A0A8J3AF13</accession>
<dbReference type="AlphaFoldDB" id="A0A8J3AF13"/>
<name>A0A8J3AF13_9ACTN</name>
<evidence type="ECO:0000256" key="6">
    <source>
        <dbReference type="PIRNR" id="PIRNR038800"/>
    </source>
</evidence>
<feature type="binding site" evidence="4">
    <location>
        <position position="249"/>
    </location>
    <ligand>
        <name>pyridoxal 5'-phosphate</name>
        <dbReference type="ChEBI" id="CHEBI:597326"/>
    </ligand>
</feature>
<dbReference type="OrthoDB" id="9812626at2"/>
<feature type="binding site" evidence="4">
    <location>
        <position position="275"/>
    </location>
    <ligand>
        <name>pyridoxal 5'-phosphate</name>
        <dbReference type="ChEBI" id="CHEBI:597326"/>
    </ligand>
</feature>
<feature type="binding site" evidence="4">
    <location>
        <position position="97"/>
    </location>
    <ligand>
        <name>pyridoxal 5'-phosphate</name>
        <dbReference type="ChEBI" id="CHEBI:597326"/>
    </ligand>
</feature>
<organism evidence="7 8">
    <name type="scientific">Egicoccus halophilus</name>
    <dbReference type="NCBI Taxonomy" id="1670830"/>
    <lineage>
        <taxon>Bacteria</taxon>
        <taxon>Bacillati</taxon>
        <taxon>Actinomycetota</taxon>
        <taxon>Nitriliruptoria</taxon>
        <taxon>Egicoccales</taxon>
        <taxon>Egicoccaceae</taxon>
        <taxon>Egicoccus</taxon>
    </lineage>
</organism>
<dbReference type="InterPro" id="IPR015424">
    <property type="entry name" value="PyrdxlP-dep_Trfase"/>
</dbReference>
<reference evidence="7" key="1">
    <citation type="journal article" date="2014" name="Int. J. Syst. Evol. Microbiol.">
        <title>Complete genome sequence of Corynebacterium casei LMG S-19264T (=DSM 44701T), isolated from a smear-ripened cheese.</title>
        <authorList>
            <consortium name="US DOE Joint Genome Institute (JGI-PGF)"/>
            <person name="Walter F."/>
            <person name="Albersmeier A."/>
            <person name="Kalinowski J."/>
            <person name="Ruckert C."/>
        </authorList>
    </citation>
    <scope>NUCLEOTIDE SEQUENCE</scope>
    <source>
        <strain evidence="7">CGMCC 1.14988</strain>
    </source>
</reference>
<dbReference type="PANTHER" id="PTHR14084:SF0">
    <property type="entry name" value="KYNURENINASE"/>
    <property type="match status" value="1"/>
</dbReference>
<comment type="caution">
    <text evidence="7">The sequence shown here is derived from an EMBL/GenBank/DDBJ whole genome shotgun (WGS) entry which is preliminary data.</text>
</comment>
<feature type="binding site" evidence="4">
    <location>
        <position position="197"/>
    </location>
    <ligand>
        <name>pyridoxal 5'-phosphate</name>
        <dbReference type="ChEBI" id="CHEBI:597326"/>
    </ligand>
</feature>
<evidence type="ECO:0000256" key="3">
    <source>
        <dbReference type="ARBA" id="ARBA00022898"/>
    </source>
</evidence>
<dbReference type="GO" id="GO:0019805">
    <property type="term" value="P:quinolinate biosynthetic process"/>
    <property type="evidence" value="ECO:0007669"/>
    <property type="project" value="UniProtKB-UniRule"/>
</dbReference>
<dbReference type="InterPro" id="IPR010111">
    <property type="entry name" value="Kynureninase"/>
</dbReference>
<sequence>MDRTVCLELDASDPLADRRGAFTLADGLVYLDGNSLGVLPRTVAARLDEVVVREWGEGLIRSWNAAGWVDLPRRVAARIAPLVGADADEVAVGDSTSVNLFKVLAAARRLRPERRVLLTDDTNFPTDRYVAEGLAALGDGLEVRAVAPDAVAAALDDEVAVLFLTHVDYRSGARTDAATLTAAAHRVGAMAVWDLAHSTGALDVDLHAWDADFAVGCSYKYLNGGPGAPAYLYVARRWHTQADTPVRGWFGHARPFDFGTTYAPADGAERFLAGTPHVLSTAALEEALAPFADVSPATLDAKARSLTDTFVTLVTERCGDEVELASPREAARRGAQVSLRHPHAYALTQALIARDVIGDHRPPDLVRFGFAPLYVRHVDVHDAVEVLADVLATRAWDRPEHHRRNTVT</sequence>
<evidence type="ECO:0000256" key="5">
    <source>
        <dbReference type="NCBIfam" id="TIGR01814"/>
    </source>
</evidence>
<dbReference type="Gene3D" id="3.40.640.10">
    <property type="entry name" value="Type I PLP-dependent aspartate aminotransferase-like (Major domain)"/>
    <property type="match status" value="1"/>
</dbReference>
<dbReference type="GO" id="GO:0005737">
    <property type="term" value="C:cytoplasm"/>
    <property type="evidence" value="ECO:0007669"/>
    <property type="project" value="UniProtKB-UniRule"/>
</dbReference>
<dbReference type="GO" id="GO:0009435">
    <property type="term" value="P:NAD+ biosynthetic process"/>
    <property type="evidence" value="ECO:0007669"/>
    <property type="project" value="UniProtKB-UniRule"/>
</dbReference>
<keyword evidence="2 4" id="KW-0378">Hydrolase</keyword>
<feature type="modified residue" description="N6-(pyridoxal phosphate)lysine" evidence="4">
    <location>
        <position position="220"/>
    </location>
</feature>
<feature type="binding site" evidence="4">
    <location>
        <position position="96"/>
    </location>
    <ligand>
        <name>pyridoxal 5'-phosphate</name>
        <dbReference type="ChEBI" id="CHEBI:597326"/>
    </ligand>
</feature>
<dbReference type="SUPFAM" id="SSF53383">
    <property type="entry name" value="PLP-dependent transferases"/>
    <property type="match status" value="1"/>
</dbReference>
<keyword evidence="1 4" id="KW-0662">Pyridine nucleotide biosynthesis</keyword>
<comment type="catalytic activity">
    <reaction evidence="4 6">
        <text>L-kynurenine + H2O = anthranilate + L-alanine + H(+)</text>
        <dbReference type="Rhea" id="RHEA:16813"/>
        <dbReference type="ChEBI" id="CHEBI:15377"/>
        <dbReference type="ChEBI" id="CHEBI:15378"/>
        <dbReference type="ChEBI" id="CHEBI:16567"/>
        <dbReference type="ChEBI" id="CHEBI:57959"/>
        <dbReference type="ChEBI" id="CHEBI:57972"/>
        <dbReference type="EC" id="3.7.1.3"/>
    </reaction>
</comment>
<evidence type="ECO:0000256" key="2">
    <source>
        <dbReference type="ARBA" id="ARBA00022801"/>
    </source>
</evidence>
<dbReference type="UniPathway" id="UPA00253">
    <property type="reaction ID" value="UER00329"/>
</dbReference>
<reference evidence="7" key="2">
    <citation type="submission" date="2020-09" db="EMBL/GenBank/DDBJ databases">
        <authorList>
            <person name="Sun Q."/>
            <person name="Zhou Y."/>
        </authorList>
    </citation>
    <scope>NUCLEOTIDE SEQUENCE</scope>
    <source>
        <strain evidence="7">CGMCC 1.14988</strain>
    </source>
</reference>
<dbReference type="Gene3D" id="3.90.1150.10">
    <property type="entry name" value="Aspartate Aminotransferase, domain 1"/>
    <property type="match status" value="1"/>
</dbReference>
<dbReference type="PANTHER" id="PTHR14084">
    <property type="entry name" value="KYNURENINASE"/>
    <property type="match status" value="1"/>
</dbReference>
<dbReference type="Pfam" id="PF22580">
    <property type="entry name" value="KYNU_C"/>
    <property type="match status" value="1"/>
</dbReference>
<keyword evidence="8" id="KW-1185">Reference proteome</keyword>
<dbReference type="PIRSF" id="PIRSF038800">
    <property type="entry name" value="KYNU"/>
    <property type="match status" value="1"/>
</dbReference>
<dbReference type="EC" id="3.7.1.3" evidence="4 5"/>
<protein>
    <recommendedName>
        <fullName evidence="4 5">Kynureninase</fullName>
        <ecNumber evidence="4 5">3.7.1.3</ecNumber>
    </recommendedName>
    <alternativeName>
        <fullName evidence="4">L-kynurenine hydrolase</fullName>
    </alternativeName>
</protein>
<dbReference type="GO" id="GO:0030429">
    <property type="term" value="F:kynureninase activity"/>
    <property type="evidence" value="ECO:0007669"/>
    <property type="project" value="UniProtKB-UniRule"/>
</dbReference>
<evidence type="ECO:0000256" key="1">
    <source>
        <dbReference type="ARBA" id="ARBA00022642"/>
    </source>
</evidence>
<proteinExistence type="inferred from homology"/>
<evidence type="ECO:0000313" key="8">
    <source>
        <dbReference type="Proteomes" id="UP000650511"/>
    </source>
</evidence>
<comment type="similarity">
    <text evidence="4 6">Belongs to the kynureninase family.</text>
</comment>
<dbReference type="InterPro" id="IPR015422">
    <property type="entry name" value="PyrdxlP-dep_Trfase_small"/>
</dbReference>
<comment type="pathway">
    <text evidence="4 6">Cofactor biosynthesis; NAD(+) biosynthesis; quinolinate from L-kynurenine: step 2/3.</text>
</comment>
<comment type="cofactor">
    <cofactor evidence="4 6">
        <name>pyridoxal 5'-phosphate</name>
        <dbReference type="ChEBI" id="CHEBI:597326"/>
    </cofactor>
</comment>
<feature type="binding site" evidence="4">
    <location>
        <position position="194"/>
    </location>
    <ligand>
        <name>pyridoxal 5'-phosphate</name>
        <dbReference type="ChEBI" id="CHEBI:597326"/>
    </ligand>
</feature>
<dbReference type="Proteomes" id="UP000650511">
    <property type="component" value="Unassembled WGS sequence"/>
</dbReference>
<evidence type="ECO:0000313" key="7">
    <source>
        <dbReference type="EMBL" id="GGI06248.1"/>
    </source>
</evidence>
<dbReference type="UniPathway" id="UPA00334">
    <property type="reaction ID" value="UER00455"/>
</dbReference>
<dbReference type="GO" id="GO:0019441">
    <property type="term" value="P:L-tryptophan catabolic process to kynurenine"/>
    <property type="evidence" value="ECO:0007669"/>
    <property type="project" value="TreeGrafter"/>
</dbReference>
<dbReference type="GO" id="GO:0043420">
    <property type="term" value="P:anthranilate metabolic process"/>
    <property type="evidence" value="ECO:0007669"/>
    <property type="project" value="TreeGrafter"/>
</dbReference>